<dbReference type="OrthoDB" id="9811967at2"/>
<evidence type="ECO:0000256" key="9">
    <source>
        <dbReference type="HAMAP-Rule" id="MF_00024"/>
    </source>
</evidence>
<protein>
    <recommendedName>
        <fullName evidence="9">Cobalamin biosynthesis protein CobD</fullName>
    </recommendedName>
</protein>
<gene>
    <name evidence="9" type="primary">cobD</name>
    <name evidence="10" type="ORF">FSW04_05110</name>
</gene>
<keyword evidence="11" id="KW-1185">Reference proteome</keyword>
<dbReference type="PANTHER" id="PTHR34308">
    <property type="entry name" value="COBALAMIN BIOSYNTHESIS PROTEIN CBIB"/>
    <property type="match status" value="1"/>
</dbReference>
<dbReference type="EMBL" id="CP042430">
    <property type="protein sequence ID" value="QEC47023.1"/>
    <property type="molecule type" value="Genomic_DNA"/>
</dbReference>
<reference evidence="10 11" key="1">
    <citation type="journal article" date="2018" name="J. Microbiol.">
        <title>Baekduia soli gen. nov., sp. nov., a novel bacterium isolated from the soil of Baekdu Mountain and proposal of a novel family name, Baekduiaceae fam. nov.</title>
        <authorList>
            <person name="An D.S."/>
            <person name="Siddiqi M.Z."/>
            <person name="Kim K.H."/>
            <person name="Yu H.S."/>
            <person name="Im W.T."/>
        </authorList>
    </citation>
    <scope>NUCLEOTIDE SEQUENCE [LARGE SCALE GENOMIC DNA]</scope>
    <source>
        <strain evidence="10 11">BR7-21</strain>
    </source>
</reference>
<evidence type="ECO:0000256" key="4">
    <source>
        <dbReference type="ARBA" id="ARBA00022475"/>
    </source>
</evidence>
<organism evidence="10 11">
    <name type="scientific">Baekduia soli</name>
    <dbReference type="NCBI Taxonomy" id="496014"/>
    <lineage>
        <taxon>Bacteria</taxon>
        <taxon>Bacillati</taxon>
        <taxon>Actinomycetota</taxon>
        <taxon>Thermoleophilia</taxon>
        <taxon>Solirubrobacterales</taxon>
        <taxon>Baekduiaceae</taxon>
        <taxon>Baekduia</taxon>
    </lineage>
</organism>
<dbReference type="GO" id="GO:0005886">
    <property type="term" value="C:plasma membrane"/>
    <property type="evidence" value="ECO:0007669"/>
    <property type="project" value="UniProtKB-SubCell"/>
</dbReference>
<sequence>MALAGGYAADLVLGDPQRGHPVAGFGRLAQRIEAMTYAPSRARGAAYATALVGGAAAVGGLAGRRLGRDAALAAATWIALGGRSLTRVAARLADEVERGDLTAARATLPSLCGRDPEALDADRLVRGALESVAENTADAVVGALVWGAAAGPAGVLGYRAANTLDAMVGHRSARYREFGWASARLDDLLNLPVARVCALLTVACSPLVGGSPSAAARTAWNDGRHHPSPNAGRVEAAFAGALTVRLGGPLAYGRVAEERPTLGDGRAPTVADLRRAIRLSHAVGAAALLTCAVLR</sequence>
<keyword evidence="7 9" id="KW-1133">Transmembrane helix</keyword>
<evidence type="ECO:0000256" key="1">
    <source>
        <dbReference type="ARBA" id="ARBA00004651"/>
    </source>
</evidence>
<evidence type="ECO:0000313" key="11">
    <source>
        <dbReference type="Proteomes" id="UP000321805"/>
    </source>
</evidence>
<comment type="similarity">
    <text evidence="3 9">Belongs to the CobD/CbiB family.</text>
</comment>
<dbReference type="Proteomes" id="UP000321805">
    <property type="component" value="Chromosome"/>
</dbReference>
<dbReference type="AlphaFoldDB" id="A0A5B8U1Z8"/>
<dbReference type="HAMAP" id="MF_00024">
    <property type="entry name" value="CobD_CbiB"/>
    <property type="match status" value="1"/>
</dbReference>
<keyword evidence="6 9" id="KW-0812">Transmembrane</keyword>
<accession>A0A5B8U1Z8</accession>
<keyword evidence="5 9" id="KW-0169">Cobalamin biosynthesis</keyword>
<dbReference type="GO" id="GO:0009236">
    <property type="term" value="P:cobalamin biosynthetic process"/>
    <property type="evidence" value="ECO:0007669"/>
    <property type="project" value="UniProtKB-UniRule"/>
</dbReference>
<comment type="function">
    <text evidence="9">Converts cobyric acid to cobinamide by the addition of aminopropanol on the F carboxylic group.</text>
</comment>
<dbReference type="GO" id="GO:0015420">
    <property type="term" value="F:ABC-type vitamin B12 transporter activity"/>
    <property type="evidence" value="ECO:0007669"/>
    <property type="project" value="UniProtKB-UniRule"/>
</dbReference>
<dbReference type="UniPathway" id="UPA00148"/>
<evidence type="ECO:0000256" key="8">
    <source>
        <dbReference type="ARBA" id="ARBA00023136"/>
    </source>
</evidence>
<evidence type="ECO:0000256" key="3">
    <source>
        <dbReference type="ARBA" id="ARBA00006263"/>
    </source>
</evidence>
<comment type="subcellular location">
    <subcellularLocation>
        <location evidence="1 9">Cell membrane</location>
        <topology evidence="1 9">Multi-pass membrane protein</topology>
    </subcellularLocation>
</comment>
<dbReference type="NCBIfam" id="NF002276">
    <property type="entry name" value="PRK01209.1-4"/>
    <property type="match status" value="1"/>
</dbReference>
<dbReference type="InterPro" id="IPR004485">
    <property type="entry name" value="Cobalamin_biosynth_CobD/CbiB"/>
</dbReference>
<dbReference type="RefSeq" id="WP_146916926.1">
    <property type="nucleotide sequence ID" value="NZ_CP042430.1"/>
</dbReference>
<dbReference type="GO" id="GO:0048472">
    <property type="term" value="F:threonine-phosphate decarboxylase activity"/>
    <property type="evidence" value="ECO:0007669"/>
    <property type="project" value="InterPro"/>
</dbReference>
<evidence type="ECO:0000256" key="5">
    <source>
        <dbReference type="ARBA" id="ARBA00022573"/>
    </source>
</evidence>
<evidence type="ECO:0000256" key="2">
    <source>
        <dbReference type="ARBA" id="ARBA00004953"/>
    </source>
</evidence>
<evidence type="ECO:0000256" key="6">
    <source>
        <dbReference type="ARBA" id="ARBA00022692"/>
    </source>
</evidence>
<keyword evidence="8 9" id="KW-0472">Membrane</keyword>
<dbReference type="Pfam" id="PF03186">
    <property type="entry name" value="CobD_Cbib"/>
    <property type="match status" value="1"/>
</dbReference>
<name>A0A5B8U1Z8_9ACTN</name>
<dbReference type="PANTHER" id="PTHR34308:SF1">
    <property type="entry name" value="COBALAMIN BIOSYNTHESIS PROTEIN CBIB"/>
    <property type="match status" value="1"/>
</dbReference>
<evidence type="ECO:0000256" key="7">
    <source>
        <dbReference type="ARBA" id="ARBA00022989"/>
    </source>
</evidence>
<proteinExistence type="inferred from homology"/>
<comment type="pathway">
    <text evidence="2 9">Cofactor biosynthesis; adenosylcobalamin biosynthesis.</text>
</comment>
<dbReference type="KEGG" id="bsol:FSW04_05110"/>
<keyword evidence="4 9" id="KW-1003">Cell membrane</keyword>
<evidence type="ECO:0000313" key="10">
    <source>
        <dbReference type="EMBL" id="QEC47023.1"/>
    </source>
</evidence>